<dbReference type="Proteomes" id="UP000324222">
    <property type="component" value="Unassembled WGS sequence"/>
</dbReference>
<evidence type="ECO:0000313" key="2">
    <source>
        <dbReference type="Proteomes" id="UP000324222"/>
    </source>
</evidence>
<reference evidence="1 2" key="1">
    <citation type="submission" date="2019-05" db="EMBL/GenBank/DDBJ databases">
        <title>Another draft genome of Portunus trituberculatus and its Hox gene families provides insights of decapod evolution.</title>
        <authorList>
            <person name="Jeong J.-H."/>
            <person name="Song I."/>
            <person name="Kim S."/>
            <person name="Choi T."/>
            <person name="Kim D."/>
            <person name="Ryu S."/>
            <person name="Kim W."/>
        </authorList>
    </citation>
    <scope>NUCLEOTIDE SEQUENCE [LARGE SCALE GENOMIC DNA]</scope>
    <source>
        <tissue evidence="1">Muscle</tissue>
    </source>
</reference>
<proteinExistence type="predicted"/>
<dbReference type="AlphaFoldDB" id="A0A5B7IMD6"/>
<evidence type="ECO:0000313" key="1">
    <source>
        <dbReference type="EMBL" id="MPC82786.1"/>
    </source>
</evidence>
<name>A0A5B7IMD6_PORTR</name>
<accession>A0A5B7IMD6</accession>
<gene>
    <name evidence="1" type="ORF">E2C01_077467</name>
</gene>
<organism evidence="1 2">
    <name type="scientific">Portunus trituberculatus</name>
    <name type="common">Swimming crab</name>
    <name type="synonym">Neptunus trituberculatus</name>
    <dbReference type="NCBI Taxonomy" id="210409"/>
    <lineage>
        <taxon>Eukaryota</taxon>
        <taxon>Metazoa</taxon>
        <taxon>Ecdysozoa</taxon>
        <taxon>Arthropoda</taxon>
        <taxon>Crustacea</taxon>
        <taxon>Multicrustacea</taxon>
        <taxon>Malacostraca</taxon>
        <taxon>Eumalacostraca</taxon>
        <taxon>Eucarida</taxon>
        <taxon>Decapoda</taxon>
        <taxon>Pleocyemata</taxon>
        <taxon>Brachyura</taxon>
        <taxon>Eubrachyura</taxon>
        <taxon>Portunoidea</taxon>
        <taxon>Portunidae</taxon>
        <taxon>Portuninae</taxon>
        <taxon>Portunus</taxon>
    </lineage>
</organism>
<sequence length="65" mass="7212">MLTDLSLSHLECMAVTIADRIMLSVTRYIALNAANITLPTACLPQHLKHFTAKHKIIGLRKINKG</sequence>
<keyword evidence="2" id="KW-1185">Reference proteome</keyword>
<protein>
    <submittedName>
        <fullName evidence="1">Uncharacterized protein</fullName>
    </submittedName>
</protein>
<comment type="caution">
    <text evidence="1">The sequence shown here is derived from an EMBL/GenBank/DDBJ whole genome shotgun (WGS) entry which is preliminary data.</text>
</comment>
<dbReference type="EMBL" id="VSRR010060740">
    <property type="protein sequence ID" value="MPC82786.1"/>
    <property type="molecule type" value="Genomic_DNA"/>
</dbReference>